<dbReference type="Pfam" id="PF11488">
    <property type="entry name" value="Lge1"/>
    <property type="match status" value="1"/>
</dbReference>
<feature type="compositionally biased region" description="Polar residues" evidence="4">
    <location>
        <begin position="102"/>
        <end position="118"/>
    </location>
</feature>
<dbReference type="GeneID" id="26840956"/>
<dbReference type="RefSeq" id="XP_015466387.1">
    <property type="nucleotide sequence ID" value="XM_015612776.1"/>
</dbReference>
<evidence type="ECO:0000313" key="7">
    <source>
        <dbReference type="Proteomes" id="UP000054251"/>
    </source>
</evidence>
<keyword evidence="7" id="KW-1185">Reference proteome</keyword>
<dbReference type="GO" id="GO:0006325">
    <property type="term" value="P:chromatin organization"/>
    <property type="evidence" value="ECO:0007669"/>
    <property type="project" value="UniProtKB-KW"/>
</dbReference>
<feature type="compositionally biased region" description="Low complexity" evidence="4">
    <location>
        <begin position="69"/>
        <end position="78"/>
    </location>
</feature>
<dbReference type="AlphaFoldDB" id="A0A0V1PVJ1"/>
<protein>
    <recommendedName>
        <fullName evidence="5">Transcription regulator LGE1 helical region domain-containing protein</fullName>
    </recommendedName>
</protein>
<proteinExistence type="predicted"/>
<dbReference type="InterPro" id="IPR021581">
    <property type="entry name" value="Tscrpt_reg_Lge1"/>
</dbReference>
<evidence type="ECO:0000259" key="5">
    <source>
        <dbReference type="Pfam" id="PF11488"/>
    </source>
</evidence>
<organism evidence="6 7">
    <name type="scientific">Debaryomyces fabryi</name>
    <dbReference type="NCBI Taxonomy" id="58627"/>
    <lineage>
        <taxon>Eukaryota</taxon>
        <taxon>Fungi</taxon>
        <taxon>Dikarya</taxon>
        <taxon>Ascomycota</taxon>
        <taxon>Saccharomycotina</taxon>
        <taxon>Pichiomycetes</taxon>
        <taxon>Debaryomycetaceae</taxon>
        <taxon>Debaryomyces</taxon>
    </lineage>
</organism>
<feature type="compositionally biased region" description="Gly residues" evidence="4">
    <location>
        <begin position="12"/>
        <end position="25"/>
    </location>
</feature>
<evidence type="ECO:0000256" key="1">
    <source>
        <dbReference type="ARBA" id="ARBA00004123"/>
    </source>
</evidence>
<dbReference type="OrthoDB" id="4096471at2759"/>
<comment type="subcellular location">
    <subcellularLocation>
        <location evidence="1">Nucleus</location>
    </subcellularLocation>
</comment>
<reference evidence="6 7" key="1">
    <citation type="submission" date="2015-11" db="EMBL/GenBank/DDBJ databases">
        <title>The genome of Debaryomyces fabryi.</title>
        <authorList>
            <person name="Tafer H."/>
            <person name="Lopandic K."/>
        </authorList>
    </citation>
    <scope>NUCLEOTIDE SEQUENCE [LARGE SCALE GENOMIC DNA]</scope>
    <source>
        <strain evidence="6 7">CBS 789</strain>
    </source>
</reference>
<accession>A0A0V1PVJ1</accession>
<feature type="compositionally biased region" description="Polar residues" evidence="4">
    <location>
        <begin position="133"/>
        <end position="145"/>
    </location>
</feature>
<dbReference type="EMBL" id="LMYN01000094">
    <property type="protein sequence ID" value="KSA00285.1"/>
    <property type="molecule type" value="Genomic_DNA"/>
</dbReference>
<dbReference type="Proteomes" id="UP000054251">
    <property type="component" value="Unassembled WGS sequence"/>
</dbReference>
<keyword evidence="2" id="KW-0156">Chromatin regulator</keyword>
<dbReference type="CDD" id="cd22897">
    <property type="entry name" value="Lge1"/>
    <property type="match status" value="1"/>
</dbReference>
<feature type="compositionally biased region" description="Gly residues" evidence="4">
    <location>
        <begin position="52"/>
        <end position="68"/>
    </location>
</feature>
<feature type="compositionally biased region" description="Basic and acidic residues" evidence="4">
    <location>
        <begin position="159"/>
        <end position="175"/>
    </location>
</feature>
<sequence length="283" mass="31591">MSNNYSPSSGSAGDGYGDNGYGDDGSGYRDDGSGYRGSYRGGYRGRGRGAYRGRGNDRGGYYGRGGGYLSRYNPYYGGSSRGRGGYSSYQDRDNYRQEYDTSRPTSQGDDNYQDSYQEGYSRYGDEYGAGGRTNDTSYGYSQSLYRGSYRGGYKGTYSSKDRGSYHGRPSYESERAPGSNLGWKEHSSSSPASKPKTPQHKSAPGPKPPSNPWITILQIKDDAVKHAFEHTHEELGRVDKELYELQHSKLLLENSVANLERQALREELHVQITNEKLEEFTYL</sequence>
<evidence type="ECO:0000313" key="6">
    <source>
        <dbReference type="EMBL" id="KSA00285.1"/>
    </source>
</evidence>
<evidence type="ECO:0000256" key="3">
    <source>
        <dbReference type="ARBA" id="ARBA00023242"/>
    </source>
</evidence>
<keyword evidence="3" id="KW-0539">Nucleus</keyword>
<feature type="compositionally biased region" description="Basic and acidic residues" evidence="4">
    <location>
        <begin position="90"/>
        <end position="101"/>
    </location>
</feature>
<evidence type="ECO:0000256" key="2">
    <source>
        <dbReference type="ARBA" id="ARBA00022853"/>
    </source>
</evidence>
<feature type="domain" description="Transcription regulator LGE1 helical region" evidence="5">
    <location>
        <begin position="211"/>
        <end position="281"/>
    </location>
</feature>
<name>A0A0V1PVJ1_9ASCO</name>
<evidence type="ECO:0000256" key="4">
    <source>
        <dbReference type="SAM" id="MobiDB-lite"/>
    </source>
</evidence>
<dbReference type="GO" id="GO:0005634">
    <property type="term" value="C:nucleus"/>
    <property type="evidence" value="ECO:0007669"/>
    <property type="project" value="UniProtKB-SubCell"/>
</dbReference>
<feature type="region of interest" description="Disordered" evidence="4">
    <location>
        <begin position="1"/>
        <end position="213"/>
    </location>
</feature>
<gene>
    <name evidence="6" type="ORF">AC631_03947</name>
</gene>
<comment type="caution">
    <text evidence="6">The sequence shown here is derived from an EMBL/GenBank/DDBJ whole genome shotgun (WGS) entry which is preliminary data.</text>
</comment>